<dbReference type="SUPFAM" id="SSF48403">
    <property type="entry name" value="Ankyrin repeat"/>
    <property type="match status" value="1"/>
</dbReference>
<sequence>MKSLKISALFFMMIWSFLYDSIYGAEKTFKLSDNKFVIAQQNKPFYEVSPLSLEAVEKEAQRSQEIQDIIIHFPWVEEGFNLLRNQEVAIESFYETFDRLLVIDLLDSQNRVIGRQGLAYKDVMQKVIQELFDAMKEPFINTLFDALGTYQNESYFNWATLHYMYHHPNQMYDTIFHYVLKYKDRYLQDELNQWFDELLNNPIIYQTIDFQTLYKFVFLLNASIDKQIINHSDDQGLTFLDYAIMDNNVACVKYLLQNGAQVLEKDGFTNVLHIAVLHGYQEIVYQLLLSNPHIVNSLDAQQKTSLHLAAGYGFYNIANILLKNGANPNISSDDDGVETPLLSAIQNNPVSIKMIELLLDSGAKINNRVDHQGISLLGYAINYPEIVKLLLQSGADANLPDLDEDGLIKIPLLHKAVLNQNVSVMRILLDYRADINALGGITGGTALHEAVELCSLKIVDFLLQYDADKNILDDQGVTPYELAKYKLDDLHKDLDKARKMKSSSQVITQVEDEIKEILAIIDRLS</sequence>
<feature type="repeat" description="ANK" evidence="3">
    <location>
        <begin position="235"/>
        <end position="267"/>
    </location>
</feature>
<dbReference type="PROSITE" id="PS50088">
    <property type="entry name" value="ANK_REPEAT"/>
    <property type="match status" value="4"/>
</dbReference>
<keyword evidence="1" id="KW-0677">Repeat</keyword>
<dbReference type="OrthoDB" id="407974at2"/>
<accession>A0A345ZCF3</accession>
<dbReference type="RefSeq" id="WP_115585985.1">
    <property type="nucleotide sequence ID" value="NZ_CP025544.1"/>
</dbReference>
<feature type="repeat" description="ANK" evidence="3">
    <location>
        <begin position="336"/>
        <end position="370"/>
    </location>
</feature>
<feature type="repeat" description="ANK" evidence="3">
    <location>
        <begin position="301"/>
        <end position="333"/>
    </location>
</feature>
<feature type="repeat" description="ANK" evidence="3">
    <location>
        <begin position="442"/>
        <end position="474"/>
    </location>
</feature>
<dbReference type="Gene3D" id="1.25.40.20">
    <property type="entry name" value="Ankyrin repeat-containing domain"/>
    <property type="match status" value="3"/>
</dbReference>
<keyword evidence="2 3" id="KW-0040">ANK repeat</keyword>
<evidence type="ECO:0000256" key="2">
    <source>
        <dbReference type="ARBA" id="ARBA00023043"/>
    </source>
</evidence>
<dbReference type="PANTHER" id="PTHR24198">
    <property type="entry name" value="ANKYRIN REPEAT AND PROTEIN KINASE DOMAIN-CONTAINING PROTEIN"/>
    <property type="match status" value="1"/>
</dbReference>
<proteinExistence type="predicted"/>
<evidence type="ECO:0000256" key="3">
    <source>
        <dbReference type="PROSITE-ProRule" id="PRU00023"/>
    </source>
</evidence>
<evidence type="ECO:0000313" key="5">
    <source>
        <dbReference type="Proteomes" id="UP000254834"/>
    </source>
</evidence>
<dbReference type="PRINTS" id="PR01415">
    <property type="entry name" value="ANKYRIN"/>
</dbReference>
<dbReference type="Proteomes" id="UP000254834">
    <property type="component" value="Chromosome"/>
</dbReference>
<dbReference type="AlphaFoldDB" id="A0A345ZCF3"/>
<gene>
    <name evidence="4" type="ORF">C0J27_04525</name>
</gene>
<evidence type="ECO:0000256" key="1">
    <source>
        <dbReference type="ARBA" id="ARBA00022737"/>
    </source>
</evidence>
<dbReference type="Pfam" id="PF12796">
    <property type="entry name" value="Ank_2"/>
    <property type="match status" value="3"/>
</dbReference>
<protein>
    <submittedName>
        <fullName evidence="4">Uncharacterized protein</fullName>
    </submittedName>
</protein>
<dbReference type="EMBL" id="CP025544">
    <property type="protein sequence ID" value="AXK60970.1"/>
    <property type="molecule type" value="Genomic_DNA"/>
</dbReference>
<name>A0A345ZCF3_9BACT</name>
<dbReference type="Pfam" id="PF00023">
    <property type="entry name" value="Ank"/>
    <property type="match status" value="1"/>
</dbReference>
<reference evidence="4 5" key="1">
    <citation type="submission" date="2017-12" db="EMBL/GenBank/DDBJ databases">
        <title>Chromulinavorax destructans is a abundant pathogen of dominant heterotrophic picoflagllates.</title>
        <authorList>
            <person name="Deeg C.M."/>
            <person name="Zimmer M."/>
            <person name="Suttle C.A."/>
        </authorList>
    </citation>
    <scope>NUCLEOTIDE SEQUENCE [LARGE SCALE GENOMIC DNA]</scope>
    <source>
        <strain evidence="4 5">SeV1</strain>
    </source>
</reference>
<evidence type="ECO:0000313" key="4">
    <source>
        <dbReference type="EMBL" id="AXK60970.1"/>
    </source>
</evidence>
<dbReference type="InterPro" id="IPR002110">
    <property type="entry name" value="Ankyrin_rpt"/>
</dbReference>
<dbReference type="InterPro" id="IPR036770">
    <property type="entry name" value="Ankyrin_rpt-contain_sf"/>
</dbReference>
<keyword evidence="5" id="KW-1185">Reference proteome</keyword>
<dbReference type="PANTHER" id="PTHR24198:SF165">
    <property type="entry name" value="ANKYRIN REPEAT-CONTAINING PROTEIN-RELATED"/>
    <property type="match status" value="1"/>
</dbReference>
<dbReference type="SMART" id="SM00248">
    <property type="entry name" value="ANK"/>
    <property type="match status" value="7"/>
</dbReference>
<dbReference type="KEGG" id="cdes:C0J27_04525"/>
<organism evidence="4 5">
    <name type="scientific">Candidatus Chromulinivorax destructor</name>
    <dbReference type="NCBI Taxonomy" id="2066483"/>
    <lineage>
        <taxon>Bacteria</taxon>
        <taxon>Candidatus Babelota</taxon>
        <taxon>Candidatus Babeliae</taxon>
        <taxon>Candidatus Babeliales</taxon>
        <taxon>Candidatus Chromulinivoraceae</taxon>
        <taxon>Candidatus Chromulinivorax</taxon>
    </lineage>
</organism>
<dbReference type="PROSITE" id="PS50297">
    <property type="entry name" value="ANK_REP_REGION"/>
    <property type="match status" value="3"/>
</dbReference>